<sequence length="346" mass="37965">MRQYAIFFGLGLALCLIAPATSFAANEAGTVNASNPQASGHSEARKPESSKSGDERDIAVVVKPDMPTESDQTKAKANKVEPKVGRTKTPTTGQICNLIADNADKVLMNRDFFARLIWKESRFDIGAVSPVGAQGIAQFMPYTAKERGLADPYDYVAAIRHSALYLRDLKNELGNWGLAAAAYNGGINRMKGWIAGGARGTLPYETVEYVNAITYRPIEWFLETGRDVEKRPLDSKKPFMESCSDLPIMKTRSVFASTETPEVRRQPWGVQVAGHINRSVALKMFGRVRSQYDSVIGGKQPMVIRARAGGRAQIYAVRIGADNRDEASRVCGRLRQRGGSCMVVKN</sequence>
<dbReference type="CDD" id="cd00254">
    <property type="entry name" value="LT-like"/>
    <property type="match status" value="1"/>
</dbReference>
<dbReference type="InterPro" id="IPR036680">
    <property type="entry name" value="SPOR-like_sf"/>
</dbReference>
<organism evidence="7">
    <name type="scientific">Fulvimarina pelagi</name>
    <dbReference type="NCBI Taxonomy" id="217511"/>
    <lineage>
        <taxon>Bacteria</taxon>
        <taxon>Pseudomonadati</taxon>
        <taxon>Pseudomonadota</taxon>
        <taxon>Alphaproteobacteria</taxon>
        <taxon>Hyphomicrobiales</taxon>
        <taxon>Aurantimonadaceae</taxon>
        <taxon>Fulvimarina</taxon>
    </lineage>
</organism>
<feature type="region of interest" description="Disordered" evidence="3">
    <location>
        <begin position="32"/>
        <end position="88"/>
    </location>
</feature>
<dbReference type="InterPro" id="IPR007730">
    <property type="entry name" value="SPOR-like_dom"/>
</dbReference>
<protein>
    <submittedName>
        <fullName evidence="7">Transglycosylase</fullName>
    </submittedName>
</protein>
<dbReference type="Pfam" id="PF01464">
    <property type="entry name" value="SLT"/>
    <property type="match status" value="1"/>
</dbReference>
<dbReference type="Gene3D" id="1.10.530.10">
    <property type="match status" value="1"/>
</dbReference>
<dbReference type="AlphaFoldDB" id="A0A0P0ZA74"/>
<name>A0A0P0ZA74_9HYPH</name>
<dbReference type="PANTHER" id="PTHR37423:SF2">
    <property type="entry name" value="MEMBRANE-BOUND LYTIC MUREIN TRANSGLYCOSYLASE C"/>
    <property type="match status" value="1"/>
</dbReference>
<dbReference type="InterPro" id="IPR023346">
    <property type="entry name" value="Lysozyme-like_dom_sf"/>
</dbReference>
<evidence type="ECO:0000256" key="4">
    <source>
        <dbReference type="SAM" id="SignalP"/>
    </source>
</evidence>
<accession>A0A0P0ZA74</accession>
<evidence type="ECO:0000259" key="5">
    <source>
        <dbReference type="Pfam" id="PF01464"/>
    </source>
</evidence>
<comment type="similarity">
    <text evidence="2">Belongs to the virb1 family.</text>
</comment>
<evidence type="ECO:0000256" key="1">
    <source>
        <dbReference type="ARBA" id="ARBA00007734"/>
    </source>
</evidence>
<dbReference type="InterPro" id="IPR008258">
    <property type="entry name" value="Transglycosylase_SLT_dom_1"/>
</dbReference>
<feature type="domain" description="SPOR" evidence="6">
    <location>
        <begin position="266"/>
        <end position="345"/>
    </location>
</feature>
<evidence type="ECO:0000256" key="3">
    <source>
        <dbReference type="SAM" id="MobiDB-lite"/>
    </source>
</evidence>
<feature type="compositionally biased region" description="Basic and acidic residues" evidence="3">
    <location>
        <begin position="42"/>
        <end position="58"/>
    </location>
</feature>
<evidence type="ECO:0000256" key="2">
    <source>
        <dbReference type="ARBA" id="ARBA00009387"/>
    </source>
</evidence>
<dbReference type="Gene3D" id="3.30.70.1070">
    <property type="entry name" value="Sporulation related repeat"/>
    <property type="match status" value="1"/>
</dbReference>
<feature type="signal peptide" evidence="4">
    <location>
        <begin position="1"/>
        <end position="24"/>
    </location>
</feature>
<dbReference type="GO" id="GO:0042834">
    <property type="term" value="F:peptidoglycan binding"/>
    <property type="evidence" value="ECO:0007669"/>
    <property type="project" value="InterPro"/>
</dbReference>
<keyword evidence="4" id="KW-0732">Signal</keyword>
<proteinExistence type="inferred from homology"/>
<reference evidence="7" key="1">
    <citation type="journal article" date="2015" name="Proc. Natl. Acad. Sci. U.S.A.">
        <title>Bacterial clade with the ribosomal RNA operon on a small plasmid rather than the chromosome.</title>
        <authorList>
            <person name="Anda M."/>
            <person name="Ohtsubo Y."/>
            <person name="Okubo T."/>
            <person name="Sugawara M."/>
            <person name="Nagata Y."/>
            <person name="Tsuda M."/>
            <person name="Minamisawa K."/>
            <person name="Mitsui H."/>
        </authorList>
    </citation>
    <scope>NUCLEOTIDE SEQUENCE</scope>
    <source>
        <strain evidence="7">DSM 15513</strain>
    </source>
</reference>
<feature type="domain" description="Transglycosylase SLT" evidence="5">
    <location>
        <begin position="101"/>
        <end position="195"/>
    </location>
</feature>
<dbReference type="PANTHER" id="PTHR37423">
    <property type="entry name" value="SOLUBLE LYTIC MUREIN TRANSGLYCOSYLASE-RELATED"/>
    <property type="match status" value="1"/>
</dbReference>
<comment type="similarity">
    <text evidence="1">Belongs to the transglycosylase Slt family.</text>
</comment>
<dbReference type="SUPFAM" id="SSF53955">
    <property type="entry name" value="Lysozyme-like"/>
    <property type="match status" value="1"/>
</dbReference>
<evidence type="ECO:0000259" key="6">
    <source>
        <dbReference type="Pfam" id="PF05036"/>
    </source>
</evidence>
<dbReference type="EMBL" id="LC066397">
    <property type="protein sequence ID" value="BAT31384.1"/>
    <property type="molecule type" value="Genomic_DNA"/>
</dbReference>
<feature type="compositionally biased region" description="Basic and acidic residues" evidence="3">
    <location>
        <begin position="71"/>
        <end position="84"/>
    </location>
</feature>
<evidence type="ECO:0000313" key="7">
    <source>
        <dbReference type="EMBL" id="BAT31384.1"/>
    </source>
</evidence>
<dbReference type="Pfam" id="PF05036">
    <property type="entry name" value="SPOR"/>
    <property type="match status" value="1"/>
</dbReference>
<feature type="chain" id="PRO_5006058275" evidence="4">
    <location>
        <begin position="25"/>
        <end position="346"/>
    </location>
</feature>